<evidence type="ECO:0000256" key="4">
    <source>
        <dbReference type="SAM" id="MobiDB-lite"/>
    </source>
</evidence>
<dbReference type="OrthoDB" id="1643408at2"/>
<gene>
    <name evidence="6" type="ORF">E3T55_13575</name>
</gene>
<dbReference type="AlphaFoldDB" id="A0A4R8ZX45"/>
<evidence type="ECO:0000256" key="2">
    <source>
        <dbReference type="ARBA" id="ARBA00022643"/>
    </source>
</evidence>
<dbReference type="Proteomes" id="UP000297447">
    <property type="component" value="Unassembled WGS sequence"/>
</dbReference>
<keyword evidence="1" id="KW-0285">Flavoprotein</keyword>
<dbReference type="Pfam" id="PF03358">
    <property type="entry name" value="FMN_red"/>
    <property type="match status" value="1"/>
</dbReference>
<dbReference type="GO" id="GO:0016491">
    <property type="term" value="F:oxidoreductase activity"/>
    <property type="evidence" value="ECO:0007669"/>
    <property type="project" value="UniProtKB-KW"/>
</dbReference>
<name>A0A4R8ZX45_9MICO</name>
<dbReference type="PANTHER" id="PTHR43408:SF2">
    <property type="entry name" value="FMN REDUCTASE (NADPH)"/>
    <property type="match status" value="1"/>
</dbReference>
<proteinExistence type="predicted"/>
<dbReference type="InterPro" id="IPR005025">
    <property type="entry name" value="FMN_Rdtase-like_dom"/>
</dbReference>
<keyword evidence="2" id="KW-0288">FMN</keyword>
<dbReference type="InterPro" id="IPR051814">
    <property type="entry name" value="NAD(P)H-dep_FMN_reductase"/>
</dbReference>
<keyword evidence="3" id="KW-0560">Oxidoreductase</keyword>
<evidence type="ECO:0000256" key="1">
    <source>
        <dbReference type="ARBA" id="ARBA00022630"/>
    </source>
</evidence>
<dbReference type="EMBL" id="SOHE01000056">
    <property type="protein sequence ID" value="TFD48303.1"/>
    <property type="molecule type" value="Genomic_DNA"/>
</dbReference>
<feature type="domain" description="NADPH-dependent FMN reductase-like" evidence="5">
    <location>
        <begin position="53"/>
        <end position="202"/>
    </location>
</feature>
<comment type="caution">
    <text evidence="6">The sequence shown here is derived from an EMBL/GenBank/DDBJ whole genome shotgun (WGS) entry which is preliminary data.</text>
</comment>
<dbReference type="SUPFAM" id="SSF52218">
    <property type="entry name" value="Flavoproteins"/>
    <property type="match status" value="1"/>
</dbReference>
<dbReference type="NCBIfam" id="TIGR04037">
    <property type="entry name" value="LLM_duo_CE1759"/>
    <property type="match status" value="1"/>
</dbReference>
<evidence type="ECO:0000259" key="5">
    <source>
        <dbReference type="Pfam" id="PF03358"/>
    </source>
</evidence>
<evidence type="ECO:0000313" key="6">
    <source>
        <dbReference type="EMBL" id="TFD48303.1"/>
    </source>
</evidence>
<dbReference type="Gene3D" id="3.40.50.360">
    <property type="match status" value="1"/>
</dbReference>
<sequence length="257" mass="27561">MPPLTNPCASPGWPRRFPLPRGVTTSTPPRPSRRPTRVPHSVGPVPEPTVRTLAVVSAGLSQPSSTRLLADKLATATLTRLHDENVETRLLTFELRDYAQDVMNNMLTGFASPRLQTMIDAVTTADGLIAVTPIFTTSYSGLFKSFFDVLDNRALTDQPVLIGATAGTARHSLALDYALRPMFTYLHAVVVPTSVFAASEDWGSGDGRGRVATLPARIERAAGELAALVARSDRSARVQDPFELPAGFNPAGSGLSR</sequence>
<dbReference type="PANTHER" id="PTHR43408">
    <property type="entry name" value="FMN REDUCTASE (NADPH)"/>
    <property type="match status" value="1"/>
</dbReference>
<protein>
    <submittedName>
        <fullName evidence="6">NADPH-dependent FMN reductase</fullName>
    </submittedName>
</protein>
<dbReference type="InterPro" id="IPR029039">
    <property type="entry name" value="Flavoprotein-like_sf"/>
</dbReference>
<reference evidence="6 7" key="1">
    <citation type="submission" date="2019-03" db="EMBL/GenBank/DDBJ databases">
        <title>Genomics of glacier-inhabiting Cryobacterium strains.</title>
        <authorList>
            <person name="Liu Q."/>
            <person name="Xin Y.-H."/>
        </authorList>
    </citation>
    <scope>NUCLEOTIDE SEQUENCE [LARGE SCALE GENOMIC DNA]</scope>
    <source>
        <strain evidence="6 7">Hh14</strain>
    </source>
</reference>
<evidence type="ECO:0000256" key="3">
    <source>
        <dbReference type="ARBA" id="ARBA00023002"/>
    </source>
</evidence>
<evidence type="ECO:0000313" key="7">
    <source>
        <dbReference type="Proteomes" id="UP000297447"/>
    </source>
</evidence>
<accession>A0A4R8ZX45</accession>
<dbReference type="InterPro" id="IPR023932">
    <property type="entry name" value="CE1759_FMN_reduct"/>
</dbReference>
<keyword evidence="7" id="KW-1185">Reference proteome</keyword>
<organism evidence="6 7">
    <name type="scientific">Cryobacterium frigoriphilum</name>
    <dbReference type="NCBI Taxonomy" id="1259150"/>
    <lineage>
        <taxon>Bacteria</taxon>
        <taxon>Bacillati</taxon>
        <taxon>Actinomycetota</taxon>
        <taxon>Actinomycetes</taxon>
        <taxon>Micrococcales</taxon>
        <taxon>Microbacteriaceae</taxon>
        <taxon>Cryobacterium</taxon>
    </lineage>
</organism>
<feature type="region of interest" description="Disordered" evidence="4">
    <location>
        <begin position="1"/>
        <end position="47"/>
    </location>
</feature>